<reference evidence="2" key="1">
    <citation type="submission" date="2015-12" db="EMBL/GenBank/DDBJ databases">
        <title>Complete genome sequences of two moderately thermophilic Paenibacillus species.</title>
        <authorList>
            <person name="Butler R.III."/>
            <person name="Wang J."/>
            <person name="Stark B.C."/>
            <person name="Pombert J.-F."/>
        </authorList>
    </citation>
    <scope>NUCLEOTIDE SEQUENCE [LARGE SCALE GENOMIC DNA]</scope>
    <source>
        <strain evidence="2">32O-Y</strain>
    </source>
</reference>
<dbReference type="STRING" id="162209.IJ22_03150"/>
<keyword evidence="2" id="KW-1185">Reference proteome</keyword>
<organism evidence="1 2">
    <name type="scientific">Paenibacillus naphthalenovorans</name>
    <dbReference type="NCBI Taxonomy" id="162209"/>
    <lineage>
        <taxon>Bacteria</taxon>
        <taxon>Bacillati</taxon>
        <taxon>Bacillota</taxon>
        <taxon>Bacilli</taxon>
        <taxon>Bacillales</taxon>
        <taxon>Paenibacillaceae</taxon>
        <taxon>Paenibacillus</taxon>
    </lineage>
</organism>
<dbReference type="KEGG" id="pnp:IJ22_03150"/>
<evidence type="ECO:0000313" key="2">
    <source>
        <dbReference type="Proteomes" id="UP000061660"/>
    </source>
</evidence>
<dbReference type="AlphaFoldDB" id="A0A0U2M143"/>
<protein>
    <submittedName>
        <fullName evidence="1">Uncharacterized protein</fullName>
    </submittedName>
</protein>
<sequence>MVTHPPKSPLPKGDPRGFVPWTTKAVGGAVAASIPGRLSVCSRFVLPCLAFSSLGTDTLSVGAVRAWEQLRRNSPRLSERVHLMAN</sequence>
<name>A0A0U2M143_9BACL</name>
<gene>
    <name evidence="1" type="ORF">IJ22_03150</name>
</gene>
<dbReference type="PATRIC" id="fig|162209.4.peg.332"/>
<dbReference type="EMBL" id="CP013652">
    <property type="protein sequence ID" value="ALS20704.1"/>
    <property type="molecule type" value="Genomic_DNA"/>
</dbReference>
<evidence type="ECO:0000313" key="1">
    <source>
        <dbReference type="EMBL" id="ALS20704.1"/>
    </source>
</evidence>
<accession>A0A0U2M143</accession>
<proteinExistence type="predicted"/>
<dbReference type="Proteomes" id="UP000061660">
    <property type="component" value="Chromosome"/>
</dbReference>
<reference evidence="1 2" key="2">
    <citation type="journal article" date="2016" name="Genome Announc.">
        <title>Complete Genome Sequences of Two Interactive Moderate Thermophiles, Paenibacillus napthalenovorans 32O-Y and Paenibacillus sp. 32O-W.</title>
        <authorList>
            <person name="Butler R.R.III."/>
            <person name="Wang J."/>
            <person name="Stark B.C."/>
            <person name="Pombert J.F."/>
        </authorList>
    </citation>
    <scope>NUCLEOTIDE SEQUENCE [LARGE SCALE GENOMIC DNA]</scope>
    <source>
        <strain evidence="1 2">32O-Y</strain>
    </source>
</reference>